<organism evidence="2 3">
    <name type="scientific">Haloplanus rubicundus</name>
    <dbReference type="NCBI Taxonomy" id="1547898"/>
    <lineage>
        <taxon>Archaea</taxon>
        <taxon>Methanobacteriati</taxon>
        <taxon>Methanobacteriota</taxon>
        <taxon>Stenosarchaea group</taxon>
        <taxon>Halobacteria</taxon>
        <taxon>Halobacteriales</taxon>
        <taxon>Haloferacaceae</taxon>
        <taxon>Haloplanus</taxon>
    </lineage>
</organism>
<evidence type="ECO:0000256" key="1">
    <source>
        <dbReference type="RuleBase" id="RU004508"/>
    </source>
</evidence>
<dbReference type="PANTHER" id="PTHR30244:SF34">
    <property type="entry name" value="DTDP-4-AMINO-4,6-DIDEOXYGALACTOSE TRANSAMINASE"/>
    <property type="match status" value="1"/>
</dbReference>
<dbReference type="GO" id="GO:0000271">
    <property type="term" value="P:polysaccharide biosynthetic process"/>
    <property type="evidence" value="ECO:0007669"/>
    <property type="project" value="TreeGrafter"/>
</dbReference>
<keyword evidence="3" id="KW-1185">Reference proteome</keyword>
<dbReference type="CDD" id="cd00616">
    <property type="entry name" value="AHBA_syn"/>
    <property type="match status" value="1"/>
</dbReference>
<dbReference type="InterPro" id="IPR015422">
    <property type="entry name" value="PyrdxlP-dep_Trfase_small"/>
</dbReference>
<reference evidence="2 3" key="1">
    <citation type="submission" date="2018-07" db="EMBL/GenBank/DDBJ databases">
        <title>Genome sequences of Haloplanus sp. CBA1113.</title>
        <authorList>
            <person name="Kim Y.B."/>
            <person name="Roh S.W."/>
        </authorList>
    </citation>
    <scope>NUCLEOTIDE SEQUENCE [LARGE SCALE GENOMIC DNA]</scope>
    <source>
        <strain evidence="2 3">CBA1113</strain>
    </source>
</reference>
<dbReference type="PANTHER" id="PTHR30244">
    <property type="entry name" value="TRANSAMINASE"/>
    <property type="match status" value="1"/>
</dbReference>
<dbReference type="Proteomes" id="UP000253273">
    <property type="component" value="Chromosome"/>
</dbReference>
<dbReference type="KEGG" id="haj:DU500_07535"/>
<dbReference type="GO" id="GO:0008483">
    <property type="term" value="F:transaminase activity"/>
    <property type="evidence" value="ECO:0007669"/>
    <property type="project" value="UniProtKB-KW"/>
</dbReference>
<dbReference type="EMBL" id="CP031150">
    <property type="protein sequence ID" value="AXG06300.1"/>
    <property type="molecule type" value="Genomic_DNA"/>
</dbReference>
<dbReference type="InterPro" id="IPR015424">
    <property type="entry name" value="PyrdxlP-dep_Trfase"/>
</dbReference>
<dbReference type="Gene3D" id="3.40.640.10">
    <property type="entry name" value="Type I PLP-dependent aspartate aminotransferase-like (Major domain)"/>
    <property type="match status" value="1"/>
</dbReference>
<dbReference type="GO" id="GO:0030170">
    <property type="term" value="F:pyridoxal phosphate binding"/>
    <property type="evidence" value="ECO:0007669"/>
    <property type="project" value="TreeGrafter"/>
</dbReference>
<accession>A0A345E278</accession>
<dbReference type="SUPFAM" id="SSF53383">
    <property type="entry name" value="PLP-dependent transferases"/>
    <property type="match status" value="1"/>
</dbReference>
<evidence type="ECO:0000313" key="2">
    <source>
        <dbReference type="EMBL" id="AXG06300.1"/>
    </source>
</evidence>
<keyword evidence="1" id="KW-0663">Pyridoxal phosphate</keyword>
<name>A0A345E278_9EURY</name>
<comment type="similarity">
    <text evidence="1">Belongs to the DegT/DnrJ/EryC1 family.</text>
</comment>
<dbReference type="InterPro" id="IPR015421">
    <property type="entry name" value="PyrdxlP-dep_Trfase_major"/>
</dbReference>
<dbReference type="PIRSF" id="PIRSF000390">
    <property type="entry name" value="PLP_StrS"/>
    <property type="match status" value="1"/>
</dbReference>
<evidence type="ECO:0000313" key="3">
    <source>
        <dbReference type="Proteomes" id="UP000253273"/>
    </source>
</evidence>
<keyword evidence="2" id="KW-0808">Transferase</keyword>
<dbReference type="RefSeq" id="WP_114585439.1">
    <property type="nucleotide sequence ID" value="NZ_CP031150.1"/>
</dbReference>
<sequence length="367" mass="39948">MGNKISFVDITIDEGMISEAVGVLEGGRLVKGPECESLESAFADLCSTDHAIGVSNGTAALLLSIKALGIGAGDDVFVPGHTYFATVSPVLELGANPVFVDIDPDRYTMDPELLNEAVDEASNPEAIVVTHMHGQPAEMDPILDIADENGLTVIEDAAQAHGATYNDKRVGSLGNVGCFSFYPTKNMTVGGDGGMITTDEPDLAAEARALRNHGRDESGKHTHLGLNYRLDEIKAAIGREQLTHLSDWTRARRDAASQYDERLQHIDEVIIPEKYDRSKHVYHHYPVLIPAKERGAIRTHLKEHGIGTGIHYEKAVHQHKAVRDQVGSATLPVAEDICSRTVSLPMHPQLSEPEVEYVCDQIEGFFQ</sequence>
<dbReference type="OrthoDB" id="10355at2157"/>
<dbReference type="AlphaFoldDB" id="A0A345E278"/>
<proteinExistence type="inferred from homology"/>
<protein>
    <submittedName>
        <fullName evidence="2">DegT/DnrJ/EryC1/StrS family aminotransferase</fullName>
    </submittedName>
</protein>
<dbReference type="Gene3D" id="3.90.1150.10">
    <property type="entry name" value="Aspartate Aminotransferase, domain 1"/>
    <property type="match status" value="1"/>
</dbReference>
<dbReference type="GeneID" id="37283226"/>
<keyword evidence="2" id="KW-0032">Aminotransferase</keyword>
<dbReference type="Pfam" id="PF01041">
    <property type="entry name" value="DegT_DnrJ_EryC1"/>
    <property type="match status" value="1"/>
</dbReference>
<gene>
    <name evidence="2" type="ORF">DU500_07535</name>
</gene>
<dbReference type="InterPro" id="IPR000653">
    <property type="entry name" value="DegT/StrS_aminotransferase"/>
</dbReference>